<sequence>MLLKIRMFIRIMRLRVDAHVLDMETLTATLTVLLTWRIDIGYFRDFAGRYGLLSPFNQIMSLYRKFGGRYYTISRPYPVLSLLSEYFYLYVSLEMQEKRKKSRADQFIG</sequence>
<accession>A0A816JUB4</accession>
<organism evidence="1">
    <name type="scientific">Brassica napus</name>
    <name type="common">Rape</name>
    <dbReference type="NCBI Taxonomy" id="3708"/>
    <lineage>
        <taxon>Eukaryota</taxon>
        <taxon>Viridiplantae</taxon>
        <taxon>Streptophyta</taxon>
        <taxon>Embryophyta</taxon>
        <taxon>Tracheophyta</taxon>
        <taxon>Spermatophyta</taxon>
        <taxon>Magnoliopsida</taxon>
        <taxon>eudicotyledons</taxon>
        <taxon>Gunneridae</taxon>
        <taxon>Pentapetalae</taxon>
        <taxon>rosids</taxon>
        <taxon>malvids</taxon>
        <taxon>Brassicales</taxon>
        <taxon>Brassicaceae</taxon>
        <taxon>Brassiceae</taxon>
        <taxon>Brassica</taxon>
    </lineage>
</organism>
<dbReference type="EMBL" id="HG994368">
    <property type="protein sequence ID" value="CAF1861547.1"/>
    <property type="molecule type" value="Genomic_DNA"/>
</dbReference>
<dbReference type="Proteomes" id="UP001295469">
    <property type="component" value="Chromosome C04"/>
</dbReference>
<name>A0A816JUB4_BRANA</name>
<gene>
    <name evidence="1" type="ORF">DARMORV10_C04P54160.1</name>
</gene>
<protein>
    <submittedName>
        <fullName evidence="1">(rape) hypothetical protein</fullName>
    </submittedName>
</protein>
<proteinExistence type="predicted"/>
<dbReference type="AlphaFoldDB" id="A0A816JUB4"/>
<reference evidence="1" key="1">
    <citation type="submission" date="2021-01" db="EMBL/GenBank/DDBJ databases">
        <authorList>
            <consortium name="Genoscope - CEA"/>
            <person name="William W."/>
        </authorList>
    </citation>
    <scope>NUCLEOTIDE SEQUENCE</scope>
</reference>
<evidence type="ECO:0000313" key="1">
    <source>
        <dbReference type="EMBL" id="CAF1861547.1"/>
    </source>
</evidence>